<keyword evidence="5" id="KW-1185">Reference proteome</keyword>
<dbReference type="GO" id="GO:0005507">
    <property type="term" value="F:copper ion binding"/>
    <property type="evidence" value="ECO:0007669"/>
    <property type="project" value="TreeGrafter"/>
</dbReference>
<dbReference type="InParanoid" id="A0A2T2ZWN5"/>
<gene>
    <name evidence="4" type="ORF">BD289DRAFT_456249</name>
</gene>
<name>A0A2T2ZWN5_9PEZI</name>
<evidence type="ECO:0000256" key="2">
    <source>
        <dbReference type="ARBA" id="ARBA00019014"/>
    </source>
</evidence>
<feature type="non-terminal residue" evidence="4">
    <location>
        <position position="182"/>
    </location>
</feature>
<dbReference type="OrthoDB" id="7392499at2759"/>
<dbReference type="EMBL" id="KZ678604">
    <property type="protein sequence ID" value="PSR78499.1"/>
    <property type="molecule type" value="Genomic_DNA"/>
</dbReference>
<proteinExistence type="inferred from homology"/>
<evidence type="ECO:0000313" key="4">
    <source>
        <dbReference type="EMBL" id="PSR78499.1"/>
    </source>
</evidence>
<feature type="region of interest" description="Disordered" evidence="3">
    <location>
        <begin position="135"/>
        <end position="155"/>
    </location>
</feature>
<reference evidence="4 5" key="1">
    <citation type="journal article" date="2018" name="Mycol. Prog.">
        <title>Coniella lustricola, a new species from submerged detritus.</title>
        <authorList>
            <person name="Raudabaugh D.B."/>
            <person name="Iturriaga T."/>
            <person name="Carver A."/>
            <person name="Mondo S."/>
            <person name="Pangilinan J."/>
            <person name="Lipzen A."/>
            <person name="He G."/>
            <person name="Amirebrahimi M."/>
            <person name="Grigoriev I.V."/>
            <person name="Miller A.N."/>
        </authorList>
    </citation>
    <scope>NUCLEOTIDE SEQUENCE [LARGE SCALE GENOMIC DNA]</scope>
    <source>
        <strain evidence="4 5">B22-T-1</strain>
    </source>
</reference>
<dbReference type="InterPro" id="IPR005627">
    <property type="entry name" value="CutC-like"/>
</dbReference>
<evidence type="ECO:0000313" key="5">
    <source>
        <dbReference type="Proteomes" id="UP000241462"/>
    </source>
</evidence>
<dbReference type="PANTHER" id="PTHR12598">
    <property type="entry name" value="COPPER HOMEOSTASIS PROTEIN CUTC"/>
    <property type="match status" value="1"/>
</dbReference>
<dbReference type="InterPro" id="IPR036822">
    <property type="entry name" value="CutC-like_dom_sf"/>
</dbReference>
<dbReference type="Proteomes" id="UP000241462">
    <property type="component" value="Unassembled WGS sequence"/>
</dbReference>
<protein>
    <recommendedName>
        <fullName evidence="2">Copper homeostasis protein cutC homolog</fullName>
    </recommendedName>
</protein>
<dbReference type="SUPFAM" id="SSF110395">
    <property type="entry name" value="CutC-like"/>
    <property type="match status" value="1"/>
</dbReference>
<organism evidence="4 5">
    <name type="scientific">Coniella lustricola</name>
    <dbReference type="NCBI Taxonomy" id="2025994"/>
    <lineage>
        <taxon>Eukaryota</taxon>
        <taxon>Fungi</taxon>
        <taxon>Dikarya</taxon>
        <taxon>Ascomycota</taxon>
        <taxon>Pezizomycotina</taxon>
        <taxon>Sordariomycetes</taxon>
        <taxon>Sordariomycetidae</taxon>
        <taxon>Diaporthales</taxon>
        <taxon>Schizoparmaceae</taxon>
        <taxon>Coniella</taxon>
    </lineage>
</organism>
<sequence length="182" mass="19409">MSNNSNNNNNHSPKHPLEVPVFSPTSAALALAAGAQRLELNRAGSYPNGGLTPSIADLEVVACGCGGADVPVRVMIRPRGAGPGGGDEDGKEDLDFVYTDAEFEEMKQCMEVMIATPGLLRPERGDGFVFGVLKKQDDEDREKEQDGEGKAKGKAKVVVDVERNSELVRLAGGLPCVFHRAF</sequence>
<dbReference type="Gene3D" id="3.20.20.380">
    <property type="entry name" value="Copper homeostasis (CutC) domain"/>
    <property type="match status" value="1"/>
</dbReference>
<dbReference type="PANTHER" id="PTHR12598:SF0">
    <property type="entry name" value="COPPER HOMEOSTASIS PROTEIN CUTC HOMOLOG"/>
    <property type="match status" value="1"/>
</dbReference>
<comment type="similarity">
    <text evidence="1">Belongs to the CutC family.</text>
</comment>
<evidence type="ECO:0000256" key="1">
    <source>
        <dbReference type="ARBA" id="ARBA00007768"/>
    </source>
</evidence>
<dbReference type="Pfam" id="PF03932">
    <property type="entry name" value="CutC"/>
    <property type="match status" value="1"/>
</dbReference>
<accession>A0A2T2ZWN5</accession>
<dbReference type="AlphaFoldDB" id="A0A2T2ZWN5"/>
<dbReference type="STRING" id="2025994.A0A2T2ZWN5"/>
<evidence type="ECO:0000256" key="3">
    <source>
        <dbReference type="SAM" id="MobiDB-lite"/>
    </source>
</evidence>